<comment type="caution">
    <text evidence="1">The sequence shown here is derived from an EMBL/GenBank/DDBJ whole genome shotgun (WGS) entry which is preliminary data.</text>
</comment>
<dbReference type="AlphaFoldDB" id="A0A0K9P9S0"/>
<organism evidence="1 2">
    <name type="scientific">Zostera marina</name>
    <name type="common">Eelgrass</name>
    <dbReference type="NCBI Taxonomy" id="29655"/>
    <lineage>
        <taxon>Eukaryota</taxon>
        <taxon>Viridiplantae</taxon>
        <taxon>Streptophyta</taxon>
        <taxon>Embryophyta</taxon>
        <taxon>Tracheophyta</taxon>
        <taxon>Spermatophyta</taxon>
        <taxon>Magnoliopsida</taxon>
        <taxon>Liliopsida</taxon>
        <taxon>Zosteraceae</taxon>
        <taxon>Zostera</taxon>
    </lineage>
</organism>
<sequence>MKSQKSKPYFQFFTRRLNQEFRRQEVLSFVLQITEF</sequence>
<dbReference type="EMBL" id="LFYR01001014">
    <property type="protein sequence ID" value="KMZ65706.1"/>
    <property type="molecule type" value="Genomic_DNA"/>
</dbReference>
<keyword evidence="2" id="KW-1185">Reference proteome</keyword>
<evidence type="ECO:0000313" key="1">
    <source>
        <dbReference type="EMBL" id="KMZ65706.1"/>
    </source>
</evidence>
<evidence type="ECO:0000313" key="2">
    <source>
        <dbReference type="Proteomes" id="UP000036987"/>
    </source>
</evidence>
<dbReference type="Proteomes" id="UP000036987">
    <property type="component" value="Unassembled WGS sequence"/>
</dbReference>
<name>A0A0K9P9S0_ZOSMR</name>
<protein>
    <submittedName>
        <fullName evidence="1">Uncharacterized protein</fullName>
    </submittedName>
</protein>
<accession>A0A0K9P9S0</accession>
<gene>
    <name evidence="1" type="ORF">ZOSMA_310G00100</name>
</gene>
<reference evidence="2" key="1">
    <citation type="journal article" date="2016" name="Nature">
        <title>The genome of the seagrass Zostera marina reveals angiosperm adaptation to the sea.</title>
        <authorList>
            <person name="Olsen J.L."/>
            <person name="Rouze P."/>
            <person name="Verhelst B."/>
            <person name="Lin Y.-C."/>
            <person name="Bayer T."/>
            <person name="Collen J."/>
            <person name="Dattolo E."/>
            <person name="De Paoli E."/>
            <person name="Dittami S."/>
            <person name="Maumus F."/>
            <person name="Michel G."/>
            <person name="Kersting A."/>
            <person name="Lauritano C."/>
            <person name="Lohaus R."/>
            <person name="Toepel M."/>
            <person name="Tonon T."/>
            <person name="Vanneste K."/>
            <person name="Amirebrahimi M."/>
            <person name="Brakel J."/>
            <person name="Bostroem C."/>
            <person name="Chovatia M."/>
            <person name="Grimwood J."/>
            <person name="Jenkins J.W."/>
            <person name="Jueterbock A."/>
            <person name="Mraz A."/>
            <person name="Stam W.T."/>
            <person name="Tice H."/>
            <person name="Bornberg-Bauer E."/>
            <person name="Green P.J."/>
            <person name="Pearson G.A."/>
            <person name="Procaccini G."/>
            <person name="Duarte C.M."/>
            <person name="Schmutz J."/>
            <person name="Reusch T.B.H."/>
            <person name="Van de Peer Y."/>
        </authorList>
    </citation>
    <scope>NUCLEOTIDE SEQUENCE [LARGE SCALE GENOMIC DNA]</scope>
    <source>
        <strain evidence="2">cv. Finnish</strain>
    </source>
</reference>
<proteinExistence type="predicted"/>